<protein>
    <submittedName>
        <fullName evidence="2">Uncharacterized protein</fullName>
    </submittedName>
</protein>
<organism evidence="2 3">
    <name type="scientific">Cellulomonas gilvus (strain ATCC 13127 / NRRL B-14078)</name>
    <name type="common">Cellvibrio gilvus</name>
    <dbReference type="NCBI Taxonomy" id="593907"/>
    <lineage>
        <taxon>Bacteria</taxon>
        <taxon>Bacillati</taxon>
        <taxon>Actinomycetota</taxon>
        <taxon>Actinomycetes</taxon>
        <taxon>Micrococcales</taxon>
        <taxon>Cellulomonadaceae</taxon>
        <taxon>Cellulomonas</taxon>
    </lineage>
</organism>
<name>F7ZZ56_CELGA</name>
<proteinExistence type="predicted"/>
<dbReference type="STRING" id="593907.Celgi_1971"/>
<gene>
    <name evidence="2" type="ordered locus">Celgi_1971</name>
</gene>
<evidence type="ECO:0000256" key="1">
    <source>
        <dbReference type="SAM" id="Coils"/>
    </source>
</evidence>
<dbReference type="KEGG" id="cga:Celgi_1971"/>
<sequence>MRVLAVLLVLVVLVAGGLVTYLWRTTDAWRSTSGDWEHLARQAATDLATTRADLDTARDDLAETREQLTTAQARITELADEKAQLGDDSAAQQQLADYQARVSQAAGQVATALATCIDSQQQLIGYMEDAEQYEPADLERFRTDVDGLCAQATAANAQLQDELEP</sequence>
<keyword evidence="3" id="KW-1185">Reference proteome</keyword>
<dbReference type="EMBL" id="CP002665">
    <property type="protein sequence ID" value="AEI12472.1"/>
    <property type="molecule type" value="Genomic_DNA"/>
</dbReference>
<dbReference type="Proteomes" id="UP000000485">
    <property type="component" value="Chromosome"/>
</dbReference>
<dbReference type="eggNOG" id="ENOG5033DFN">
    <property type="taxonomic scope" value="Bacteria"/>
</dbReference>
<keyword evidence="1" id="KW-0175">Coiled coil</keyword>
<accession>F7ZZ56</accession>
<evidence type="ECO:0000313" key="3">
    <source>
        <dbReference type="Proteomes" id="UP000000485"/>
    </source>
</evidence>
<dbReference type="HOGENOM" id="CLU_102209_0_0_11"/>
<evidence type="ECO:0000313" key="2">
    <source>
        <dbReference type="EMBL" id="AEI12472.1"/>
    </source>
</evidence>
<feature type="coiled-coil region" evidence="1">
    <location>
        <begin position="47"/>
        <end position="88"/>
    </location>
</feature>
<dbReference type="AlphaFoldDB" id="F7ZZ56"/>
<reference evidence="3" key="1">
    <citation type="submission" date="2011-04" db="EMBL/GenBank/DDBJ databases">
        <title>Complete sequence of Cellvibrio gilvus ATCC 13127.</title>
        <authorList>
            <person name="Lucas S."/>
            <person name="Han J."/>
            <person name="Lapidus A."/>
            <person name="Cheng J.-F."/>
            <person name="Goodwin L."/>
            <person name="Pitluck S."/>
            <person name="Peters L."/>
            <person name="Munk A."/>
            <person name="Detter J.C."/>
            <person name="Han C."/>
            <person name="Tapia R."/>
            <person name="Land M."/>
            <person name="Hauser L."/>
            <person name="Kyrpides N."/>
            <person name="Ivanova N."/>
            <person name="Ovchinnikova G."/>
            <person name="Pagani I."/>
            <person name="Mead D."/>
            <person name="Brumm P."/>
            <person name="Woyke T."/>
        </authorList>
    </citation>
    <scope>NUCLEOTIDE SEQUENCE [LARGE SCALE GENOMIC DNA]</scope>
    <source>
        <strain evidence="3">ATCC 13127 / NRRL B-14078</strain>
    </source>
</reference>